<dbReference type="AlphaFoldDB" id="A0A6N8FIT8"/>
<dbReference type="EMBL" id="WOCA01000009">
    <property type="protein sequence ID" value="MUK89151.1"/>
    <property type="molecule type" value="Genomic_DNA"/>
</dbReference>
<dbReference type="InterPro" id="IPR036269">
    <property type="entry name" value="Rho_N_sf"/>
</dbReference>
<evidence type="ECO:0000313" key="4">
    <source>
        <dbReference type="Proteomes" id="UP000469125"/>
    </source>
</evidence>
<evidence type="ECO:0000256" key="1">
    <source>
        <dbReference type="SAM" id="MobiDB-lite"/>
    </source>
</evidence>
<feature type="compositionally biased region" description="Basic and acidic residues" evidence="1">
    <location>
        <begin position="36"/>
        <end position="46"/>
    </location>
</feature>
<accession>A0A6N8FIT8</accession>
<dbReference type="RefSeq" id="WP_155669128.1">
    <property type="nucleotide sequence ID" value="NZ_WOCA01000009.1"/>
</dbReference>
<evidence type="ECO:0000259" key="2">
    <source>
        <dbReference type="Pfam" id="PF21488"/>
    </source>
</evidence>
<sequence length="101" mass="11214">MPKYIAKAYLVKNGKVIQTDNEVELTEEEAKRLGDKVEAVDPKENDGEGAAGNGKGEDMYTEASIKKLSADEQKAIVEQLEGDLSELTNEEKRINFILENQ</sequence>
<name>A0A6N8FIT8_9BACI</name>
<organism evidence="3 4">
    <name type="scientific">Ornithinibacillus caprae</name>
    <dbReference type="NCBI Taxonomy" id="2678566"/>
    <lineage>
        <taxon>Bacteria</taxon>
        <taxon>Bacillati</taxon>
        <taxon>Bacillota</taxon>
        <taxon>Bacilli</taxon>
        <taxon>Bacillales</taxon>
        <taxon>Bacillaceae</taxon>
        <taxon>Ornithinibacillus</taxon>
    </lineage>
</organism>
<proteinExistence type="predicted"/>
<evidence type="ECO:0000313" key="3">
    <source>
        <dbReference type="EMBL" id="MUK89151.1"/>
    </source>
</evidence>
<dbReference type="InterPro" id="IPR048424">
    <property type="entry name" value="YqbF_HeH"/>
</dbReference>
<dbReference type="SUPFAM" id="SSF68912">
    <property type="entry name" value="Rho N-terminal domain-like"/>
    <property type="match status" value="1"/>
</dbReference>
<gene>
    <name evidence="3" type="ORF">GMD78_12285</name>
</gene>
<reference evidence="3 4" key="1">
    <citation type="submission" date="2019-11" db="EMBL/GenBank/DDBJ databases">
        <authorList>
            <person name="Li X."/>
        </authorList>
    </citation>
    <scope>NUCLEOTIDE SEQUENCE [LARGE SCALE GENOMIC DNA]</scope>
    <source>
        <strain evidence="3 4">L9</strain>
    </source>
</reference>
<feature type="domain" description="YqbF C-terminal" evidence="2">
    <location>
        <begin position="61"/>
        <end position="99"/>
    </location>
</feature>
<dbReference type="Gene3D" id="1.10.720.10">
    <property type="match status" value="1"/>
</dbReference>
<protein>
    <recommendedName>
        <fullName evidence="2">YqbF C-terminal domain-containing protein</fullName>
    </recommendedName>
</protein>
<dbReference type="Pfam" id="PF21488">
    <property type="entry name" value="YqbF_HeH"/>
    <property type="match status" value="1"/>
</dbReference>
<keyword evidence="4" id="KW-1185">Reference proteome</keyword>
<comment type="caution">
    <text evidence="3">The sequence shown here is derived from an EMBL/GenBank/DDBJ whole genome shotgun (WGS) entry which is preliminary data.</text>
</comment>
<feature type="region of interest" description="Disordered" evidence="1">
    <location>
        <begin position="36"/>
        <end position="58"/>
    </location>
</feature>
<dbReference type="Proteomes" id="UP000469125">
    <property type="component" value="Unassembled WGS sequence"/>
</dbReference>